<gene>
    <name evidence="2" type="ORF">PROQFM164_S01g001216</name>
</gene>
<accession>W6PU55</accession>
<name>W6PU55_PENRF</name>
<feature type="chain" id="PRO_5004879195" evidence="1">
    <location>
        <begin position="25"/>
        <end position="50"/>
    </location>
</feature>
<dbReference type="AlphaFoldDB" id="W6PU55"/>
<dbReference type="STRING" id="1365484.W6PU55"/>
<evidence type="ECO:0000256" key="1">
    <source>
        <dbReference type="SAM" id="SignalP"/>
    </source>
</evidence>
<evidence type="ECO:0000313" key="3">
    <source>
        <dbReference type="Proteomes" id="UP000030686"/>
    </source>
</evidence>
<dbReference type="EMBL" id="HG792015">
    <property type="protein sequence ID" value="CDM27405.1"/>
    <property type="molecule type" value="Genomic_DNA"/>
</dbReference>
<proteinExistence type="predicted"/>
<feature type="signal peptide" evidence="1">
    <location>
        <begin position="1"/>
        <end position="24"/>
    </location>
</feature>
<keyword evidence="3" id="KW-1185">Reference proteome</keyword>
<keyword evidence="1" id="KW-0732">Signal</keyword>
<protein>
    <submittedName>
        <fullName evidence="2">Genomic scaffold, ProqFM164S01</fullName>
    </submittedName>
</protein>
<sequence>MANPSLACMRLCLAVLRAATVACGLSIGNHTSSLACRCMPHDPCWPEDHR</sequence>
<organism evidence="2 3">
    <name type="scientific">Penicillium roqueforti (strain FM164)</name>
    <dbReference type="NCBI Taxonomy" id="1365484"/>
    <lineage>
        <taxon>Eukaryota</taxon>
        <taxon>Fungi</taxon>
        <taxon>Dikarya</taxon>
        <taxon>Ascomycota</taxon>
        <taxon>Pezizomycotina</taxon>
        <taxon>Eurotiomycetes</taxon>
        <taxon>Eurotiomycetidae</taxon>
        <taxon>Eurotiales</taxon>
        <taxon>Aspergillaceae</taxon>
        <taxon>Penicillium</taxon>
    </lineage>
</organism>
<dbReference type="Proteomes" id="UP000030686">
    <property type="component" value="Unassembled WGS sequence"/>
</dbReference>
<reference evidence="2" key="1">
    <citation type="journal article" date="2014" name="Nat. Commun.">
        <title>Multiple recent horizontal transfers of a large genomic region in cheese making fungi.</title>
        <authorList>
            <person name="Cheeseman K."/>
            <person name="Ropars J."/>
            <person name="Renault P."/>
            <person name="Dupont J."/>
            <person name="Gouzy J."/>
            <person name="Branca A."/>
            <person name="Abraham A.L."/>
            <person name="Ceppi M."/>
            <person name="Conseiller E."/>
            <person name="Debuchy R."/>
            <person name="Malagnac F."/>
            <person name="Goarin A."/>
            <person name="Silar P."/>
            <person name="Lacoste S."/>
            <person name="Sallet E."/>
            <person name="Bensimon A."/>
            <person name="Giraud T."/>
            <person name="Brygoo Y."/>
        </authorList>
    </citation>
    <scope>NUCLEOTIDE SEQUENCE [LARGE SCALE GENOMIC DNA]</scope>
    <source>
        <strain evidence="2">FM164</strain>
    </source>
</reference>
<evidence type="ECO:0000313" key="2">
    <source>
        <dbReference type="EMBL" id="CDM27405.1"/>
    </source>
</evidence>